<comment type="caution">
    <text evidence="2">The sequence shown here is derived from an EMBL/GenBank/DDBJ whole genome shotgun (WGS) entry which is preliminary data.</text>
</comment>
<feature type="domain" description="TonB C-terminal" evidence="1">
    <location>
        <begin position="128"/>
        <end position="219"/>
    </location>
</feature>
<dbReference type="InterPro" id="IPR011990">
    <property type="entry name" value="TPR-like_helical_dom_sf"/>
</dbReference>
<reference evidence="2 3" key="1">
    <citation type="submission" date="2021-10" db="EMBL/GenBank/DDBJ databases">
        <title>Alishewanella koreense sp. nov. isolated from seawater of southwestern coast in South Korea and the proposal for the reclassification of Rheinheimera perlucida and Rheinheimera tuosuensis as Arsukibacterium perlucida and Arsukibacterium tuosuensis.</title>
        <authorList>
            <person name="Kim K.H."/>
            <person name="Ruan W."/>
            <person name="Kim K.R."/>
            <person name="Baek J.H."/>
            <person name="Jeon C.O."/>
        </authorList>
    </citation>
    <scope>NUCLEOTIDE SEQUENCE [LARGE SCALE GENOMIC DNA]</scope>
    <source>
        <strain evidence="2 3">16-MA</strain>
    </source>
</reference>
<dbReference type="InterPro" id="IPR006597">
    <property type="entry name" value="Sel1-like"/>
</dbReference>
<evidence type="ECO:0000313" key="3">
    <source>
        <dbReference type="Proteomes" id="UP000633814"/>
    </source>
</evidence>
<protein>
    <submittedName>
        <fullName evidence="2">SEL1-like repeat protein</fullName>
    </submittedName>
</protein>
<dbReference type="Gene3D" id="1.25.40.10">
    <property type="entry name" value="Tetratricopeptide repeat domain"/>
    <property type="match status" value="1"/>
</dbReference>
<dbReference type="EMBL" id="JAEINI020000006">
    <property type="protein sequence ID" value="MCB5227361.1"/>
    <property type="molecule type" value="Genomic_DNA"/>
</dbReference>
<gene>
    <name evidence="2" type="ORF">JAO78_011100</name>
</gene>
<name>A0ABS8C4V3_9ALTE</name>
<evidence type="ECO:0000259" key="1">
    <source>
        <dbReference type="PROSITE" id="PS52015"/>
    </source>
</evidence>
<dbReference type="SMART" id="SM00671">
    <property type="entry name" value="SEL1"/>
    <property type="match status" value="1"/>
</dbReference>
<keyword evidence="3" id="KW-1185">Reference proteome</keyword>
<dbReference type="SUPFAM" id="SSF74653">
    <property type="entry name" value="TolA/TonB C-terminal domain"/>
    <property type="match status" value="1"/>
</dbReference>
<dbReference type="PROSITE" id="PS52015">
    <property type="entry name" value="TONB_CTD"/>
    <property type="match status" value="1"/>
</dbReference>
<evidence type="ECO:0000313" key="2">
    <source>
        <dbReference type="EMBL" id="MCB5227361.1"/>
    </source>
</evidence>
<organism evidence="2 3">
    <name type="scientific">Alishewanella maricola</name>
    <dbReference type="NCBI Taxonomy" id="2795740"/>
    <lineage>
        <taxon>Bacteria</taxon>
        <taxon>Pseudomonadati</taxon>
        <taxon>Pseudomonadota</taxon>
        <taxon>Gammaproteobacteria</taxon>
        <taxon>Alteromonadales</taxon>
        <taxon>Alteromonadaceae</taxon>
        <taxon>Alishewanella</taxon>
    </lineage>
</organism>
<dbReference type="InterPro" id="IPR037682">
    <property type="entry name" value="TonB_C"/>
</dbReference>
<dbReference type="Gene3D" id="3.30.2420.10">
    <property type="entry name" value="TonB"/>
    <property type="match status" value="1"/>
</dbReference>
<dbReference type="RefSeq" id="WP_226751422.1">
    <property type="nucleotide sequence ID" value="NZ_JAEINI020000006.1"/>
</dbReference>
<proteinExistence type="predicted"/>
<dbReference type="SUPFAM" id="SSF81901">
    <property type="entry name" value="HCP-like"/>
    <property type="match status" value="1"/>
</dbReference>
<accession>A0ABS8C4V3</accession>
<dbReference type="Proteomes" id="UP000633814">
    <property type="component" value="Unassembled WGS sequence"/>
</dbReference>
<sequence length="449" mass="49404">MRLILVLGLLLLSFGVRADWLSALQAYENKQYAVAKTGFTNLLPLGNANAAFNLGVMAYYGEGQEVDLEQALTYFLLAEQLEHEQAGGIVKRIYEEASTAQRAGAEEAAAKALAGVFIKKNAQRYQLSKEQPPAEISTPMPDIPNDVTRKHPFGYVVVQFLVDGEGRVKVADAVDGFPEGAFDPYVFRTMGRWQYEATGKAHLMSVRLSFWATGSMNARSANQIIKGQNLWSYAQLGSSKHQEMLGSVINLVSMVSGAEVYIDEDLPAPANEPDVSAWFESRKFDINIPGLAGSVSVATNEKGEIVRLLDASELTHPAAETLQGMRIRGANSGFFRLSNSLSQDRSFSRVSKKNSILVEQYHAVHQELTAGYWWKTAAANGDRRAQRILGAQREDWQFYLIQQQDPLATAWHGARLWLDGEAAEGKALLEQAQAAGYKPASELLQALSL</sequence>